<feature type="domain" description="AMP-binding enzyme C-terminal" evidence="4">
    <location>
        <begin position="250"/>
        <end position="320"/>
    </location>
</feature>
<dbReference type="SUPFAM" id="SSF56801">
    <property type="entry name" value="Acetyl-CoA synthetase-like"/>
    <property type="match status" value="1"/>
</dbReference>
<accession>A0ABS7REP4</accession>
<evidence type="ECO:0000256" key="2">
    <source>
        <dbReference type="ARBA" id="ARBA00022598"/>
    </source>
</evidence>
<evidence type="ECO:0000259" key="3">
    <source>
        <dbReference type="Pfam" id="PF00501"/>
    </source>
</evidence>
<comment type="similarity">
    <text evidence="1">Belongs to the ATP-dependent AMP-binding enzyme family.</text>
</comment>
<dbReference type="Gene3D" id="3.40.50.12780">
    <property type="entry name" value="N-terminal domain of ligase-like"/>
    <property type="match status" value="1"/>
</dbReference>
<dbReference type="PANTHER" id="PTHR43201:SF5">
    <property type="entry name" value="MEDIUM-CHAIN ACYL-COA LIGASE ACSF2, MITOCHONDRIAL"/>
    <property type="match status" value="1"/>
</dbReference>
<evidence type="ECO:0000259" key="4">
    <source>
        <dbReference type="Pfam" id="PF13193"/>
    </source>
</evidence>
<keyword evidence="6" id="KW-1185">Reference proteome</keyword>
<evidence type="ECO:0000256" key="1">
    <source>
        <dbReference type="ARBA" id="ARBA00006432"/>
    </source>
</evidence>
<dbReference type="RefSeq" id="WP_221023277.1">
    <property type="nucleotide sequence ID" value="NZ_JAIEZQ010000001.1"/>
</dbReference>
<dbReference type="EMBL" id="JAIEZQ010000001">
    <property type="protein sequence ID" value="MBY9073484.1"/>
    <property type="molecule type" value="Genomic_DNA"/>
</dbReference>
<dbReference type="Gene3D" id="3.30.300.30">
    <property type="match status" value="1"/>
</dbReference>
<feature type="domain" description="AMP-dependent synthetase/ligase" evidence="3">
    <location>
        <begin position="38"/>
        <end position="200"/>
    </location>
</feature>
<reference evidence="5 6" key="1">
    <citation type="submission" date="2021-08" db="EMBL/GenBank/DDBJ databases">
        <title>Nocardioides bacterium WL0053 sp. nov., isolated from the sediment.</title>
        <authorList>
            <person name="Wang L."/>
            <person name="Zhang D."/>
            <person name="Zhang A."/>
        </authorList>
    </citation>
    <scope>NUCLEOTIDE SEQUENCE [LARGE SCALE GENOMIC DNA]</scope>
    <source>
        <strain evidence="5 6">WL0053</strain>
    </source>
</reference>
<evidence type="ECO:0000313" key="6">
    <source>
        <dbReference type="Proteomes" id="UP000754710"/>
    </source>
</evidence>
<proteinExistence type="inferred from homology"/>
<evidence type="ECO:0000313" key="5">
    <source>
        <dbReference type="EMBL" id="MBY9073484.1"/>
    </source>
</evidence>
<dbReference type="InterPro" id="IPR042099">
    <property type="entry name" value="ANL_N_sf"/>
</dbReference>
<comment type="caution">
    <text evidence="5">The sequence shown here is derived from an EMBL/GenBank/DDBJ whole genome shotgun (WGS) entry which is preliminary data.</text>
</comment>
<gene>
    <name evidence="5" type="ORF">K1X13_01495</name>
</gene>
<dbReference type="Pfam" id="PF13193">
    <property type="entry name" value="AMP-binding_C"/>
    <property type="match status" value="1"/>
</dbReference>
<keyword evidence="2" id="KW-0436">Ligase</keyword>
<dbReference type="PANTHER" id="PTHR43201">
    <property type="entry name" value="ACYL-COA SYNTHETASE"/>
    <property type="match status" value="1"/>
</dbReference>
<dbReference type="InterPro" id="IPR025110">
    <property type="entry name" value="AMP-bd_C"/>
</dbReference>
<organism evidence="5 6">
    <name type="scientific">Nocardioides jiangsuensis</name>
    <dbReference type="NCBI Taxonomy" id="2866161"/>
    <lineage>
        <taxon>Bacteria</taxon>
        <taxon>Bacillati</taxon>
        <taxon>Actinomycetota</taxon>
        <taxon>Actinomycetes</taxon>
        <taxon>Propionibacteriales</taxon>
        <taxon>Nocardioidaceae</taxon>
        <taxon>Nocardioides</taxon>
    </lineage>
</organism>
<protein>
    <submittedName>
        <fullName evidence="5">AMP-binding protein</fullName>
    </submittedName>
</protein>
<name>A0ABS7REP4_9ACTN</name>
<dbReference type="Proteomes" id="UP000754710">
    <property type="component" value="Unassembled WGS sequence"/>
</dbReference>
<dbReference type="Pfam" id="PF00501">
    <property type="entry name" value="AMP-binding"/>
    <property type="match status" value="1"/>
</dbReference>
<sequence>MSGRPRLSDRLLDAAACPDPAAAVLDATVRGDRLALRTSGTSGATRSVVRSAASWSHSFPHVSALLSVGHDARVWVPGPLSSTMNLFAAVHAAWAGATVVSDPRVATHAHLTPSALARCLDDGAPLTGVHVLVAGDRLAVGLHDQAAAAGARISHYYGAAELSFVAWGSHEDDLHPFPEVDVVDREGVLWVRSPYLADGYEGEPGALLRDPDGYATVGDRGHVAGGLVRVLGRGTEAVTTSGVTVLVADVEHALRPAVAGGELVVVGVPHPDLGAVLCGVLTDGARVDAVRARARSVLDRTHRPRRWFAVDHLPLTAAGKVDRAGLATLVASTGEGVRRLL</sequence>
<dbReference type="InterPro" id="IPR000873">
    <property type="entry name" value="AMP-dep_synth/lig_dom"/>
</dbReference>
<dbReference type="InterPro" id="IPR045851">
    <property type="entry name" value="AMP-bd_C_sf"/>
</dbReference>